<feature type="region of interest" description="Disordered" evidence="1">
    <location>
        <begin position="1"/>
        <end position="80"/>
    </location>
</feature>
<accession>A0ABQ8ANS7</accession>
<organism evidence="2 3">
    <name type="scientific">Brassica napus</name>
    <name type="common">Rape</name>
    <dbReference type="NCBI Taxonomy" id="3708"/>
    <lineage>
        <taxon>Eukaryota</taxon>
        <taxon>Viridiplantae</taxon>
        <taxon>Streptophyta</taxon>
        <taxon>Embryophyta</taxon>
        <taxon>Tracheophyta</taxon>
        <taxon>Spermatophyta</taxon>
        <taxon>Magnoliopsida</taxon>
        <taxon>eudicotyledons</taxon>
        <taxon>Gunneridae</taxon>
        <taxon>Pentapetalae</taxon>
        <taxon>rosids</taxon>
        <taxon>malvids</taxon>
        <taxon>Brassicales</taxon>
        <taxon>Brassicaceae</taxon>
        <taxon>Brassiceae</taxon>
        <taxon>Brassica</taxon>
    </lineage>
</organism>
<name>A0ABQ8ANS7_BRANA</name>
<protein>
    <submittedName>
        <fullName evidence="2">Uncharacterized protein</fullName>
    </submittedName>
</protein>
<evidence type="ECO:0000313" key="3">
    <source>
        <dbReference type="Proteomes" id="UP000824890"/>
    </source>
</evidence>
<proteinExistence type="predicted"/>
<gene>
    <name evidence="2" type="ORF">HID58_056599</name>
</gene>
<feature type="compositionally biased region" description="Basic and acidic residues" evidence="1">
    <location>
        <begin position="54"/>
        <end position="73"/>
    </location>
</feature>
<feature type="compositionally biased region" description="Basic and acidic residues" evidence="1">
    <location>
        <begin position="13"/>
        <end position="47"/>
    </location>
</feature>
<sequence>MNTPERPLRRRRKEEVAAKERREVGRRGGGEREGQLRKEREVREGERALSAAEEMDRSEEQFVKERDVTRRNGEPASQVTTVEEGLEVGRWSQGFLAVGMLRDSRALRCFGSNGEEEVRGDVRGMGEMVGEGVGDKEGAAKLVGEGRRRRRRSNGNDGDRGFMLKREREEVCLKKEKDWVFQRWVM</sequence>
<dbReference type="Proteomes" id="UP000824890">
    <property type="component" value="Unassembled WGS sequence"/>
</dbReference>
<dbReference type="EMBL" id="JAGKQM010000013">
    <property type="protein sequence ID" value="KAH0894170.1"/>
    <property type="molecule type" value="Genomic_DNA"/>
</dbReference>
<evidence type="ECO:0000256" key="1">
    <source>
        <dbReference type="SAM" id="MobiDB-lite"/>
    </source>
</evidence>
<keyword evidence="3" id="KW-1185">Reference proteome</keyword>
<comment type="caution">
    <text evidence="2">The sequence shown here is derived from an EMBL/GenBank/DDBJ whole genome shotgun (WGS) entry which is preliminary data.</text>
</comment>
<feature type="region of interest" description="Disordered" evidence="1">
    <location>
        <begin position="127"/>
        <end position="161"/>
    </location>
</feature>
<evidence type="ECO:0000313" key="2">
    <source>
        <dbReference type="EMBL" id="KAH0894170.1"/>
    </source>
</evidence>
<reference evidence="2 3" key="1">
    <citation type="submission" date="2021-05" db="EMBL/GenBank/DDBJ databases">
        <title>Genome Assembly of Synthetic Allotetraploid Brassica napus Reveals Homoeologous Exchanges between Subgenomes.</title>
        <authorList>
            <person name="Davis J.T."/>
        </authorList>
    </citation>
    <scope>NUCLEOTIDE SEQUENCE [LARGE SCALE GENOMIC DNA]</scope>
    <source>
        <strain evidence="3">cv. Da-Ae</strain>
        <tissue evidence="2">Seedling</tissue>
    </source>
</reference>